<evidence type="ECO:0000256" key="9">
    <source>
        <dbReference type="SAM" id="Phobius"/>
    </source>
</evidence>
<dbReference type="InterPro" id="IPR016040">
    <property type="entry name" value="NAD(P)-bd_dom"/>
</dbReference>
<keyword evidence="2" id="KW-0521">NADP</keyword>
<keyword evidence="4" id="KW-0560">Oxidoreductase</keyword>
<dbReference type="InterPro" id="IPR036291">
    <property type="entry name" value="NAD(P)-bd_dom_sf"/>
</dbReference>
<dbReference type="EC" id="1.3.1.75" evidence="6"/>
<comment type="pathway">
    <text evidence="1">Porphyrin-containing compound metabolism; chlorophyll biosynthesis.</text>
</comment>
<proteinExistence type="predicted"/>
<keyword evidence="9" id="KW-1133">Transmembrane helix</keyword>
<evidence type="ECO:0000256" key="2">
    <source>
        <dbReference type="ARBA" id="ARBA00022857"/>
    </source>
</evidence>
<protein>
    <recommendedName>
        <fullName evidence="7">Divinyl chlorophyllide a 8-vinyl-reductase, chloroplastic</fullName>
        <ecNumber evidence="6">1.3.1.75</ecNumber>
    </recommendedName>
</protein>
<feature type="domain" description="NAD(P)-binding" evidence="10">
    <location>
        <begin position="9"/>
        <end position="190"/>
    </location>
</feature>
<keyword evidence="9" id="KW-0472">Membrane</keyword>
<gene>
    <name evidence="11" type="ORF">QQX03_03990</name>
</gene>
<keyword evidence="5" id="KW-0149">Chlorophyll biosynthesis</keyword>
<dbReference type="RefSeq" id="WP_285976582.1">
    <property type="nucleotide sequence ID" value="NZ_CP127221.1"/>
</dbReference>
<dbReference type="Proteomes" id="UP001231445">
    <property type="component" value="Chromosome"/>
</dbReference>
<dbReference type="CDD" id="cd05243">
    <property type="entry name" value="SDR_a5"/>
    <property type="match status" value="1"/>
</dbReference>
<dbReference type="EMBL" id="CP127221">
    <property type="protein sequence ID" value="WIW96275.1"/>
    <property type="molecule type" value="Genomic_DNA"/>
</dbReference>
<organism evidence="11 12">
    <name type="scientific">Altererythrobacter rubellus</name>
    <dbReference type="NCBI Taxonomy" id="2173831"/>
    <lineage>
        <taxon>Bacteria</taxon>
        <taxon>Pseudomonadati</taxon>
        <taxon>Pseudomonadota</taxon>
        <taxon>Alphaproteobacteria</taxon>
        <taxon>Sphingomonadales</taxon>
        <taxon>Erythrobacteraceae</taxon>
        <taxon>Altererythrobacter</taxon>
    </lineage>
</organism>
<dbReference type="KEGG" id="arue:QQX03_03990"/>
<sequence length="302" mass="33323">MSKRVVLFGASGTIGKAVAKELLRCGYEIVCALRSTSDVPDDLSGCKIRSGALVDVFGTEKFDVAISCIASRTGVPEDAWAVDYQANSDILKAAQTHDVRHFILVSAICVQKPKLAFQHAKLAFEKELIESGLTYSIVRPTAFFKSLSGQVERVRSGKPYLLFSNGELTRCKPISDSDLARYIVGCIDDPARHDRMLPIGGPGPAITPLEQGEELFRLTGCKPRYRRVPIVLMNAIIGALSLVGLVSKRAAAKAEYAKIGRYYATESMLVWDEKQRRYDADATPEFGRETLFDYYEELVRAS</sequence>
<evidence type="ECO:0000256" key="4">
    <source>
        <dbReference type="ARBA" id="ARBA00023002"/>
    </source>
</evidence>
<evidence type="ECO:0000256" key="1">
    <source>
        <dbReference type="ARBA" id="ARBA00005173"/>
    </source>
</evidence>
<dbReference type="Gene3D" id="3.40.50.720">
    <property type="entry name" value="NAD(P)-binding Rossmann-like Domain"/>
    <property type="match status" value="1"/>
</dbReference>
<dbReference type="SUPFAM" id="SSF51735">
    <property type="entry name" value="NAD(P)-binding Rossmann-fold domains"/>
    <property type="match status" value="1"/>
</dbReference>
<evidence type="ECO:0000256" key="7">
    <source>
        <dbReference type="ARBA" id="ARBA00024089"/>
    </source>
</evidence>
<evidence type="ECO:0000259" key="10">
    <source>
        <dbReference type="Pfam" id="PF13460"/>
    </source>
</evidence>
<dbReference type="AlphaFoldDB" id="A0A9Y2BB33"/>
<comment type="catalytic activity">
    <reaction evidence="8">
        <text>protochlorophyllide a + NADP(+) = 3,8-divinyl protochlorophyllide a + NADPH + H(+)</text>
        <dbReference type="Rhea" id="RHEA:48884"/>
        <dbReference type="ChEBI" id="CHEBI:15378"/>
        <dbReference type="ChEBI" id="CHEBI:57783"/>
        <dbReference type="ChEBI" id="CHEBI:58349"/>
        <dbReference type="ChEBI" id="CHEBI:58632"/>
        <dbReference type="ChEBI" id="CHEBI:83350"/>
        <dbReference type="EC" id="1.3.1.75"/>
    </reaction>
</comment>
<keyword evidence="9" id="KW-0812">Transmembrane</keyword>
<dbReference type="GO" id="GO:0033728">
    <property type="term" value="F:3,8-divinyl protochlorophyllide a 8-vinyl-reductase (NADPH) activity"/>
    <property type="evidence" value="ECO:0007669"/>
    <property type="project" value="UniProtKB-EC"/>
</dbReference>
<evidence type="ECO:0000256" key="5">
    <source>
        <dbReference type="ARBA" id="ARBA00023171"/>
    </source>
</evidence>
<accession>A0A9Y2BB33</accession>
<dbReference type="PANTHER" id="PTHR47378">
    <property type="entry name" value="DIVINYL CHLOROPHYLLIDE A 8-VINYL-REDUCTASE, CHLOROPLASTIC"/>
    <property type="match status" value="1"/>
</dbReference>
<keyword evidence="12" id="KW-1185">Reference proteome</keyword>
<dbReference type="PANTHER" id="PTHR47378:SF1">
    <property type="entry name" value="DIVINYL CHLOROPHYLLIDE A 8-VINYL-REDUCTASE, CHLOROPLASTIC"/>
    <property type="match status" value="1"/>
</dbReference>
<name>A0A9Y2BB33_9SPHN</name>
<evidence type="ECO:0000256" key="6">
    <source>
        <dbReference type="ARBA" id="ARBA00024059"/>
    </source>
</evidence>
<feature type="transmembrane region" description="Helical" evidence="9">
    <location>
        <begin position="228"/>
        <end position="246"/>
    </location>
</feature>
<dbReference type="GO" id="GO:0015995">
    <property type="term" value="P:chlorophyll biosynthetic process"/>
    <property type="evidence" value="ECO:0007669"/>
    <property type="project" value="UniProtKB-KW"/>
</dbReference>
<reference evidence="11 12" key="1">
    <citation type="submission" date="2023-06" db="EMBL/GenBank/DDBJ databases">
        <title>Altererythrobacter rubellus NBRC 112769 genome.</title>
        <authorList>
            <person name="Zhang K."/>
        </authorList>
    </citation>
    <scope>NUCLEOTIDE SEQUENCE [LARGE SCALE GENOMIC DNA]</scope>
    <source>
        <strain evidence="11 12">NBRC 112769</strain>
    </source>
</reference>
<evidence type="ECO:0000313" key="11">
    <source>
        <dbReference type="EMBL" id="WIW96275.1"/>
    </source>
</evidence>
<evidence type="ECO:0000256" key="3">
    <source>
        <dbReference type="ARBA" id="ARBA00022946"/>
    </source>
</evidence>
<dbReference type="InterPro" id="IPR044201">
    <property type="entry name" value="DVR-like"/>
</dbReference>
<keyword evidence="3" id="KW-0809">Transit peptide</keyword>
<dbReference type="Pfam" id="PF13460">
    <property type="entry name" value="NAD_binding_10"/>
    <property type="match status" value="1"/>
</dbReference>
<evidence type="ECO:0000256" key="8">
    <source>
        <dbReference type="ARBA" id="ARBA00049498"/>
    </source>
</evidence>
<evidence type="ECO:0000313" key="12">
    <source>
        <dbReference type="Proteomes" id="UP001231445"/>
    </source>
</evidence>